<evidence type="ECO:0000256" key="4">
    <source>
        <dbReference type="ARBA" id="ARBA00022679"/>
    </source>
</evidence>
<comment type="catalytic activity">
    <reaction evidence="7 8">
        <text>RNA(n) + a ribonucleoside 5'-triphosphate = RNA(n+1) + diphosphate</text>
        <dbReference type="Rhea" id="RHEA:21248"/>
        <dbReference type="Rhea" id="RHEA-COMP:14527"/>
        <dbReference type="Rhea" id="RHEA-COMP:17342"/>
        <dbReference type="ChEBI" id="CHEBI:33019"/>
        <dbReference type="ChEBI" id="CHEBI:61557"/>
        <dbReference type="ChEBI" id="CHEBI:140395"/>
        <dbReference type="EC" id="2.7.7.6"/>
    </reaction>
</comment>
<comment type="function">
    <text evidence="1 8">DNA-dependent RNA polymerase catalyzes the transcription of DNA into RNA using the four ribonucleoside triphosphates as substrates.</text>
</comment>
<evidence type="ECO:0000256" key="3">
    <source>
        <dbReference type="ARBA" id="ARBA00022478"/>
    </source>
</evidence>
<reference evidence="10" key="1">
    <citation type="journal article" date="2015" name="BMC Evol. Biol.">
        <title>Chloroplast phylogenomic analysis of chlorophyte green algae identifies a novel lineage sister to the Sphaeropleales (Chlorophyceae).</title>
        <authorList>
            <person name="Lemieux C."/>
            <person name="Vincent A.T."/>
            <person name="Labarre A."/>
            <person name="Otis C."/>
            <person name="Turmel M."/>
        </authorList>
    </citation>
    <scope>NUCLEOTIDE SEQUENCE</scope>
</reference>
<gene>
    <name evidence="8 10" type="primary">rpoA</name>
</gene>
<dbReference type="PROSITE" id="PS51257">
    <property type="entry name" value="PROKAR_LIPOPROTEIN"/>
    <property type="match status" value="1"/>
</dbReference>
<keyword evidence="4 8" id="KW-0808">Transferase</keyword>
<dbReference type="AlphaFoldDB" id="A0A0S2ID98"/>
<dbReference type="InterPro" id="IPR011262">
    <property type="entry name" value="DNA-dir_RNA_pol_insert"/>
</dbReference>
<comment type="similarity">
    <text evidence="2 8">Belongs to the RNA polymerase alpha chain family.</text>
</comment>
<name>A0A0S2ID98_9CHLO</name>
<dbReference type="Gene3D" id="3.30.1360.10">
    <property type="entry name" value="RNA polymerase, RBP11-like subunit"/>
    <property type="match status" value="1"/>
</dbReference>
<evidence type="ECO:0000256" key="1">
    <source>
        <dbReference type="ARBA" id="ARBA00004026"/>
    </source>
</evidence>
<feature type="region of interest" description="Alpha C-terminal domain (alpha-CTD)" evidence="8">
    <location>
        <begin position="349"/>
        <end position="417"/>
    </location>
</feature>
<geneLocation type="chloroplast" evidence="10"/>
<evidence type="ECO:0000259" key="9">
    <source>
        <dbReference type="SMART" id="SM00662"/>
    </source>
</evidence>
<dbReference type="InterPro" id="IPR011263">
    <property type="entry name" value="DNA-dir_RNA_pol_RpoA/D/Rpb3"/>
</dbReference>
<dbReference type="SUPFAM" id="SSF56553">
    <property type="entry name" value="Insert subdomain of RNA polymerase alpha subunit"/>
    <property type="match status" value="1"/>
</dbReference>
<evidence type="ECO:0000313" key="10">
    <source>
        <dbReference type="EMBL" id="ALO21443.1"/>
    </source>
</evidence>
<dbReference type="GO" id="GO:0000428">
    <property type="term" value="C:DNA-directed RNA polymerase complex"/>
    <property type="evidence" value="ECO:0007669"/>
    <property type="project" value="UniProtKB-KW"/>
</dbReference>
<dbReference type="HAMAP" id="MF_00059">
    <property type="entry name" value="RNApol_bact_RpoA"/>
    <property type="match status" value="1"/>
</dbReference>
<dbReference type="GO" id="GO:0006351">
    <property type="term" value="P:DNA-templated transcription"/>
    <property type="evidence" value="ECO:0007669"/>
    <property type="project" value="UniProtKB-UniRule"/>
</dbReference>
<evidence type="ECO:0000256" key="2">
    <source>
        <dbReference type="ARBA" id="ARBA00007123"/>
    </source>
</evidence>
<keyword evidence="10" id="KW-0150">Chloroplast</keyword>
<dbReference type="GO" id="GO:0003899">
    <property type="term" value="F:DNA-directed RNA polymerase activity"/>
    <property type="evidence" value="ECO:0007669"/>
    <property type="project" value="UniProtKB-UniRule"/>
</dbReference>
<keyword evidence="6 8" id="KW-0804">Transcription</keyword>
<dbReference type="SMART" id="SM00662">
    <property type="entry name" value="RPOLD"/>
    <property type="match status" value="1"/>
</dbReference>
<dbReference type="SUPFAM" id="SSF47789">
    <property type="entry name" value="C-terminal domain of RNA polymerase alpha subunit"/>
    <property type="match status" value="1"/>
</dbReference>
<evidence type="ECO:0000256" key="5">
    <source>
        <dbReference type="ARBA" id="ARBA00022695"/>
    </source>
</evidence>
<keyword evidence="3 8" id="KW-0240">DNA-directed RNA polymerase</keyword>
<dbReference type="FunFam" id="2.170.120.12:FF:000001">
    <property type="entry name" value="DNA-directed RNA polymerase subunit alpha"/>
    <property type="match status" value="1"/>
</dbReference>
<accession>A0A0S2ID98</accession>
<dbReference type="EC" id="2.7.7.6" evidence="8"/>
<protein>
    <recommendedName>
        <fullName evidence="8">DNA-directed RNA polymerase subunit alpha</fullName>
        <shortName evidence="8">PEP</shortName>
        <ecNumber evidence="8">2.7.7.6</ecNumber>
    </recommendedName>
    <alternativeName>
        <fullName evidence="8">Plastid-encoded RNA polymerase subunit alpha</fullName>
        <shortName evidence="8">RNA polymerase subunit alpha</shortName>
    </alternativeName>
</protein>
<dbReference type="InterPro" id="IPR011260">
    <property type="entry name" value="RNAP_asu_C"/>
</dbReference>
<dbReference type="Pfam" id="PF01000">
    <property type="entry name" value="RNA_pol_A_bac"/>
    <property type="match status" value="1"/>
</dbReference>
<evidence type="ECO:0000256" key="6">
    <source>
        <dbReference type="ARBA" id="ARBA00023163"/>
    </source>
</evidence>
<dbReference type="Gene3D" id="2.170.120.12">
    <property type="entry name" value="DNA-directed RNA polymerase, insert domain"/>
    <property type="match status" value="1"/>
</dbReference>
<keyword evidence="10" id="KW-0934">Plastid</keyword>
<feature type="domain" description="DNA-directed RNA polymerase RpoA/D/Rpb3-type" evidence="9">
    <location>
        <begin position="41"/>
        <end position="262"/>
    </location>
</feature>
<dbReference type="Pfam" id="PF01193">
    <property type="entry name" value="RNA_pol_L"/>
    <property type="match status" value="1"/>
</dbReference>
<comment type="subunit">
    <text evidence="8">In plastids the minimal PEP RNA polymerase catalytic core is composed of four subunits: alpha, beta, beta', and beta''. When a (nuclear-encoded) sigma factor is associated with the core the holoenzyme is formed, which can initiate transcription.</text>
</comment>
<sequence>MKQFKNFLIYRMPQYLSELSSTNQFIISCKESRIEHPRSFYGCFYIGPFNSGQSLTVGNALRRTLLSELKGLAITKVLIEGAAHEYSNLPGIKDSVLDILLNLKEIVLKSNSSMKKPKIGYLQARGPGVVRAGDLKFPNSIQCVDPSQYIATICEDGILNMKFEINQGINYVLHTSQKTSTLQTPSKNITKQQHKNVLLIDAVFMPINKVNYVIESHKQYENQTANNIVILEIWTNGSIHPRKALYDAFKNLIRLFSQLEKVKIFNSVFLNSIFKSNNMYNKIIKNFHYNSNYEYNSNTIRIKKKIHTKTCAKAQEPSYNIPPAGNMKRPLLSNLFDKSNKKVKIINKLKQLESIDIGCLNISLRPYTCLKRANINTVYDLLKFSREELLQFKNFGKRSLEEVENSLQEIGVNLKNQ</sequence>
<comment type="domain">
    <text evidence="8">The N-terminal domain is essential for RNAP assembly and basal transcription, whereas the C-terminal domain is involved in interaction with transcriptional regulators and with upstream promoter elements.</text>
</comment>
<dbReference type="InterPro" id="IPR036643">
    <property type="entry name" value="RNApol_insert_sf"/>
</dbReference>
<evidence type="ECO:0000256" key="8">
    <source>
        <dbReference type="HAMAP-Rule" id="MF_00059"/>
    </source>
</evidence>
<evidence type="ECO:0000256" key="7">
    <source>
        <dbReference type="ARBA" id="ARBA00048552"/>
    </source>
</evidence>
<dbReference type="InterPro" id="IPR011773">
    <property type="entry name" value="DNA-dir_RpoA"/>
</dbReference>
<dbReference type="Gene3D" id="1.10.150.20">
    <property type="entry name" value="5' to 3' exonuclease, C-terminal subdomain"/>
    <property type="match status" value="1"/>
</dbReference>
<proteinExistence type="inferred from homology"/>
<dbReference type="InterPro" id="IPR036603">
    <property type="entry name" value="RBP11-like"/>
</dbReference>
<dbReference type="SUPFAM" id="SSF55257">
    <property type="entry name" value="RBP11-like subunits of RNA polymerase"/>
    <property type="match status" value="1"/>
</dbReference>
<dbReference type="GO" id="GO:0009507">
    <property type="term" value="C:chloroplast"/>
    <property type="evidence" value="ECO:0007669"/>
    <property type="project" value="UniProtKB-SubCell"/>
</dbReference>
<feature type="region of interest" description="Alpha N-terminal domain (alpha-NTD)" evidence="8">
    <location>
        <begin position="1"/>
        <end position="275"/>
    </location>
</feature>
<organism evidence="10">
    <name type="scientific">Golenkinia longispicula</name>
    <dbReference type="NCBI Taxonomy" id="204992"/>
    <lineage>
        <taxon>Eukaryota</taxon>
        <taxon>Viridiplantae</taxon>
        <taxon>Chlorophyta</taxon>
        <taxon>core chlorophytes</taxon>
        <taxon>Chlorophyceae</taxon>
        <taxon>CS clade</taxon>
        <taxon>Chlamydomonadales</taxon>
        <taxon>Golenkiniaceae</taxon>
        <taxon>Golenkinia</taxon>
    </lineage>
</organism>
<dbReference type="CDD" id="cd06928">
    <property type="entry name" value="RNAP_alpha_NTD"/>
    <property type="match status" value="1"/>
</dbReference>
<dbReference type="Pfam" id="PF03118">
    <property type="entry name" value="RNA_pol_A_CTD"/>
    <property type="match status" value="1"/>
</dbReference>
<dbReference type="GO" id="GO:0046983">
    <property type="term" value="F:protein dimerization activity"/>
    <property type="evidence" value="ECO:0007669"/>
    <property type="project" value="InterPro"/>
</dbReference>
<dbReference type="EMBL" id="KT625149">
    <property type="protein sequence ID" value="ALO21443.1"/>
    <property type="molecule type" value="Genomic_DNA"/>
</dbReference>
<keyword evidence="5 8" id="KW-0548">Nucleotidyltransferase</keyword>
<comment type="subcellular location">
    <subcellularLocation>
        <location evidence="8">Plastid</location>
        <location evidence="8">Chloroplast</location>
    </subcellularLocation>
</comment>
<dbReference type="GO" id="GO:0003677">
    <property type="term" value="F:DNA binding"/>
    <property type="evidence" value="ECO:0007669"/>
    <property type="project" value="UniProtKB-UniRule"/>
</dbReference>